<dbReference type="AlphaFoldDB" id="N6UB52"/>
<evidence type="ECO:0000256" key="6">
    <source>
        <dbReference type="ARBA" id="ARBA00023180"/>
    </source>
</evidence>
<gene>
    <name evidence="7" type="ORF">YQE_04594</name>
</gene>
<evidence type="ECO:0000256" key="5">
    <source>
        <dbReference type="ARBA" id="ARBA00022837"/>
    </source>
</evidence>
<keyword evidence="4" id="KW-0378">Hydrolase</keyword>
<accession>N6UB52</accession>
<dbReference type="PANTHER" id="PTHR10342:SF264">
    <property type="entry name" value="MIP05773P-RELATED"/>
    <property type="match status" value="1"/>
</dbReference>
<evidence type="ECO:0000313" key="7">
    <source>
        <dbReference type="EMBL" id="ENN78950.1"/>
    </source>
</evidence>
<sequence length="240" mass="28017">MQHLLILEPEPWGMPLNETLLPQHLKRNGYVTRAIGKWHLGFYKKEYTPTFRGFDSHYGYWQGFHDYYDHTIRATYSKEYGYDFRRNMTVDWDAKGKYSTTLFTEEAVKLIREHDTNHPMFMYFAHLAAHAGNDQDPLQAPDEEIAKFAHIKDPERRMYAAMVSMLDKSVGSIKSSNWEGAMRNIAAVWSPLIKKPKRVSNNLMHVSDWLPTLFTAAGSYGTIKKILIQSGFRQRFKCKI</sequence>
<dbReference type="GO" id="GO:0008484">
    <property type="term" value="F:sulfuric ester hydrolase activity"/>
    <property type="evidence" value="ECO:0007669"/>
    <property type="project" value="InterPro"/>
</dbReference>
<organism evidence="7">
    <name type="scientific">Dendroctonus ponderosae</name>
    <name type="common">Mountain pine beetle</name>
    <dbReference type="NCBI Taxonomy" id="77166"/>
    <lineage>
        <taxon>Eukaryota</taxon>
        <taxon>Metazoa</taxon>
        <taxon>Ecdysozoa</taxon>
        <taxon>Arthropoda</taxon>
        <taxon>Hexapoda</taxon>
        <taxon>Insecta</taxon>
        <taxon>Pterygota</taxon>
        <taxon>Neoptera</taxon>
        <taxon>Endopterygota</taxon>
        <taxon>Coleoptera</taxon>
        <taxon>Polyphaga</taxon>
        <taxon>Cucujiformia</taxon>
        <taxon>Curculionidae</taxon>
        <taxon>Scolytinae</taxon>
        <taxon>Dendroctonus</taxon>
    </lineage>
</organism>
<reference evidence="7" key="1">
    <citation type="journal article" date="2013" name="Genome Biol.">
        <title>Draft genome of the mountain pine beetle, Dendroctonus ponderosae Hopkins, a major forest pest.</title>
        <authorList>
            <person name="Keeling C.I."/>
            <person name="Yuen M.M."/>
            <person name="Liao N.Y."/>
            <person name="Docking T.R."/>
            <person name="Chan S.K."/>
            <person name="Taylor G.A."/>
            <person name="Palmquist D.L."/>
            <person name="Jackman S.D."/>
            <person name="Nguyen A."/>
            <person name="Li M."/>
            <person name="Henderson H."/>
            <person name="Janes J.K."/>
            <person name="Zhao Y."/>
            <person name="Pandoh P."/>
            <person name="Moore R."/>
            <person name="Sperling F.A."/>
            <person name="Huber D.P."/>
            <person name="Birol I."/>
            <person name="Jones S.J."/>
            <person name="Bohlmann J."/>
        </authorList>
    </citation>
    <scope>NUCLEOTIDE SEQUENCE</scope>
</reference>
<evidence type="ECO:0000256" key="3">
    <source>
        <dbReference type="ARBA" id="ARBA00022723"/>
    </source>
</evidence>
<feature type="non-terminal residue" evidence="7">
    <location>
        <position position="1"/>
    </location>
</feature>
<dbReference type="InterPro" id="IPR024607">
    <property type="entry name" value="Sulfatase_CS"/>
</dbReference>
<dbReference type="InterPro" id="IPR017850">
    <property type="entry name" value="Alkaline_phosphatase_core_sf"/>
</dbReference>
<dbReference type="HOGENOM" id="CLU_1157454_0_0_1"/>
<comment type="similarity">
    <text evidence="2">Belongs to the sulfatase family.</text>
</comment>
<dbReference type="Gene3D" id="3.40.720.10">
    <property type="entry name" value="Alkaline Phosphatase, subunit A"/>
    <property type="match status" value="2"/>
</dbReference>
<proteinExistence type="inferred from homology"/>
<evidence type="ECO:0000256" key="4">
    <source>
        <dbReference type="ARBA" id="ARBA00022801"/>
    </source>
</evidence>
<dbReference type="InterPro" id="IPR000917">
    <property type="entry name" value="Sulfatase_N"/>
</dbReference>
<dbReference type="PANTHER" id="PTHR10342">
    <property type="entry name" value="ARYLSULFATASE"/>
    <property type="match status" value="1"/>
</dbReference>
<dbReference type="OrthoDB" id="103349at2759"/>
<dbReference type="OMA" id="HTIRATY"/>
<keyword evidence="3" id="KW-0479">Metal-binding</keyword>
<comment type="cofactor">
    <cofactor evidence="1">
        <name>Ca(2+)</name>
        <dbReference type="ChEBI" id="CHEBI:29108"/>
    </cofactor>
</comment>
<dbReference type="Pfam" id="PF00884">
    <property type="entry name" value="Sulfatase"/>
    <property type="match status" value="1"/>
</dbReference>
<name>N6UB52_DENPD</name>
<evidence type="ECO:0000256" key="1">
    <source>
        <dbReference type="ARBA" id="ARBA00001913"/>
    </source>
</evidence>
<dbReference type="PROSITE" id="PS00149">
    <property type="entry name" value="SULFATASE_2"/>
    <property type="match status" value="1"/>
</dbReference>
<dbReference type="SUPFAM" id="SSF53649">
    <property type="entry name" value="Alkaline phosphatase-like"/>
    <property type="match status" value="1"/>
</dbReference>
<keyword evidence="6" id="KW-0325">Glycoprotein</keyword>
<dbReference type="GO" id="GO:0046872">
    <property type="term" value="F:metal ion binding"/>
    <property type="evidence" value="ECO:0007669"/>
    <property type="project" value="UniProtKB-KW"/>
</dbReference>
<dbReference type="InterPro" id="IPR047115">
    <property type="entry name" value="ARSB"/>
</dbReference>
<evidence type="ECO:0000256" key="2">
    <source>
        <dbReference type="ARBA" id="ARBA00008779"/>
    </source>
</evidence>
<protein>
    <submittedName>
        <fullName evidence="7">Uncharacterized protein</fullName>
    </submittedName>
</protein>
<keyword evidence="5" id="KW-0106">Calcium</keyword>
<dbReference type="EMBL" id="KB740780">
    <property type="protein sequence ID" value="ENN78950.1"/>
    <property type="molecule type" value="Genomic_DNA"/>
</dbReference>